<dbReference type="PANTHER" id="PTHR24361:SF613">
    <property type="entry name" value="NUCLEAR RECEPTOR-BINDING PROTEIN-RELATED"/>
    <property type="match status" value="1"/>
</dbReference>
<dbReference type="Gene3D" id="1.10.510.10">
    <property type="entry name" value="Transferase(Phosphotransferase) domain 1"/>
    <property type="match status" value="1"/>
</dbReference>
<accession>A0AAD3D5T8</accession>
<sequence length="350" mass="39671">MQSNSCLNSSGHRRDSIMRIQRCQETLKDMYKDSNIFDDSNCDISSLNLSDVKAGSMIGKGTFGQIRSLTSLPNEISFTQMSSGSSSSSMCNLEETEIRSDSRSDLPLPQKYVLKEIRGSIANDCNEATFNAAAIDLVKESRFLQLLSHHENIIGFYCTGGCEGSRDFFILIEKIEKTLDDLFFREWRHLQRNLNCIRVQQYLKDQISIEHDLCKTPRRQQKDATQKFLILRLQVIVGITSGLAFLHENNVLFRDLKPTNIGISSKGVPLIFDFGLARELKSKDKVDEEGNYKLTGMVGTLRYMTPEVYRSNPYGLASDVYSLTMLLYEALTLIKAVLFHESFSFSKIGI</sequence>
<evidence type="ECO:0000313" key="2">
    <source>
        <dbReference type="EMBL" id="GFH58273.1"/>
    </source>
</evidence>
<gene>
    <name evidence="2" type="ORF">CTEN210_14749</name>
</gene>
<dbReference type="PANTHER" id="PTHR24361">
    <property type="entry name" value="MITOGEN-ACTIVATED KINASE KINASE KINASE"/>
    <property type="match status" value="1"/>
</dbReference>
<dbReference type="PROSITE" id="PS50011">
    <property type="entry name" value="PROTEIN_KINASE_DOM"/>
    <property type="match status" value="1"/>
</dbReference>
<dbReference type="GO" id="GO:0004674">
    <property type="term" value="F:protein serine/threonine kinase activity"/>
    <property type="evidence" value="ECO:0007669"/>
    <property type="project" value="TreeGrafter"/>
</dbReference>
<dbReference type="AlphaFoldDB" id="A0AAD3D5T8"/>
<dbReference type="EMBL" id="BLLK01000062">
    <property type="protein sequence ID" value="GFH58273.1"/>
    <property type="molecule type" value="Genomic_DNA"/>
</dbReference>
<dbReference type="SUPFAM" id="SSF56112">
    <property type="entry name" value="Protein kinase-like (PK-like)"/>
    <property type="match status" value="1"/>
</dbReference>
<dbReference type="InterPro" id="IPR011009">
    <property type="entry name" value="Kinase-like_dom_sf"/>
</dbReference>
<comment type="caution">
    <text evidence="2">The sequence shown here is derived from an EMBL/GenBank/DDBJ whole genome shotgun (WGS) entry which is preliminary data.</text>
</comment>
<dbReference type="SMART" id="SM00220">
    <property type="entry name" value="S_TKc"/>
    <property type="match status" value="1"/>
</dbReference>
<dbReference type="GO" id="GO:0005524">
    <property type="term" value="F:ATP binding"/>
    <property type="evidence" value="ECO:0007669"/>
    <property type="project" value="InterPro"/>
</dbReference>
<organism evidence="2 3">
    <name type="scientific">Chaetoceros tenuissimus</name>
    <dbReference type="NCBI Taxonomy" id="426638"/>
    <lineage>
        <taxon>Eukaryota</taxon>
        <taxon>Sar</taxon>
        <taxon>Stramenopiles</taxon>
        <taxon>Ochrophyta</taxon>
        <taxon>Bacillariophyta</taxon>
        <taxon>Coscinodiscophyceae</taxon>
        <taxon>Chaetocerotophycidae</taxon>
        <taxon>Chaetocerotales</taxon>
        <taxon>Chaetocerotaceae</taxon>
        <taxon>Chaetoceros</taxon>
    </lineage>
</organism>
<keyword evidence="3" id="KW-1185">Reference proteome</keyword>
<reference evidence="2 3" key="1">
    <citation type="journal article" date="2021" name="Sci. Rep.">
        <title>The genome of the diatom Chaetoceros tenuissimus carries an ancient integrated fragment of an extant virus.</title>
        <authorList>
            <person name="Hongo Y."/>
            <person name="Kimura K."/>
            <person name="Takaki Y."/>
            <person name="Yoshida Y."/>
            <person name="Baba S."/>
            <person name="Kobayashi G."/>
            <person name="Nagasaki K."/>
            <person name="Hano T."/>
            <person name="Tomaru Y."/>
        </authorList>
    </citation>
    <scope>NUCLEOTIDE SEQUENCE [LARGE SCALE GENOMIC DNA]</scope>
    <source>
        <strain evidence="2 3">NIES-3715</strain>
    </source>
</reference>
<proteinExistence type="predicted"/>
<dbReference type="Pfam" id="PF00069">
    <property type="entry name" value="Pkinase"/>
    <property type="match status" value="1"/>
</dbReference>
<dbReference type="GO" id="GO:0005737">
    <property type="term" value="C:cytoplasm"/>
    <property type="evidence" value="ECO:0007669"/>
    <property type="project" value="TreeGrafter"/>
</dbReference>
<dbReference type="InterPro" id="IPR053235">
    <property type="entry name" value="Ser_Thr_kinase"/>
</dbReference>
<dbReference type="InterPro" id="IPR000719">
    <property type="entry name" value="Prot_kinase_dom"/>
</dbReference>
<dbReference type="Proteomes" id="UP001054902">
    <property type="component" value="Unassembled WGS sequence"/>
</dbReference>
<protein>
    <recommendedName>
        <fullName evidence="1">Protein kinase domain-containing protein</fullName>
    </recommendedName>
</protein>
<name>A0AAD3D5T8_9STRA</name>
<evidence type="ECO:0000313" key="3">
    <source>
        <dbReference type="Proteomes" id="UP001054902"/>
    </source>
</evidence>
<evidence type="ECO:0000259" key="1">
    <source>
        <dbReference type="PROSITE" id="PS50011"/>
    </source>
</evidence>
<feature type="domain" description="Protein kinase" evidence="1">
    <location>
        <begin position="52"/>
        <end position="350"/>
    </location>
</feature>